<evidence type="ECO:0000256" key="5">
    <source>
        <dbReference type="ARBA" id="ARBA00022692"/>
    </source>
</evidence>
<feature type="transmembrane region" description="Helical" evidence="8">
    <location>
        <begin position="34"/>
        <end position="57"/>
    </location>
</feature>
<comment type="similarity">
    <text evidence="2 8">Belongs to the 4-toluene sulfonate uptake permease (TSUP) (TC 2.A.102) family.</text>
</comment>
<dbReference type="Pfam" id="PF01925">
    <property type="entry name" value="TauE"/>
    <property type="match status" value="1"/>
</dbReference>
<keyword evidence="7 8" id="KW-0472">Membrane</keyword>
<accession>A0A448HYN9</accession>
<reference evidence="9 10" key="1">
    <citation type="submission" date="2018-12" db="EMBL/GenBank/DDBJ databases">
        <authorList>
            <consortium name="Pathogen Informatics"/>
        </authorList>
    </citation>
    <scope>NUCLEOTIDE SEQUENCE [LARGE SCALE GENOMIC DNA]</scope>
    <source>
        <strain evidence="9 10">NCTC10485</strain>
    </source>
</reference>
<feature type="transmembrane region" description="Helical" evidence="8">
    <location>
        <begin position="236"/>
        <end position="254"/>
    </location>
</feature>
<dbReference type="InterPro" id="IPR052017">
    <property type="entry name" value="TSUP"/>
</dbReference>
<protein>
    <recommendedName>
        <fullName evidence="8">Probable membrane transporter protein</fullName>
    </recommendedName>
</protein>
<dbReference type="PANTHER" id="PTHR30269:SF0">
    <property type="entry name" value="MEMBRANE TRANSPORTER PROTEIN YFCA-RELATED"/>
    <property type="match status" value="1"/>
</dbReference>
<organism evidence="9 10">
    <name type="scientific">Mycolicibacterium chitae</name>
    <name type="common">Mycobacterium chitae</name>
    <dbReference type="NCBI Taxonomy" id="1792"/>
    <lineage>
        <taxon>Bacteria</taxon>
        <taxon>Bacillati</taxon>
        <taxon>Actinomycetota</taxon>
        <taxon>Actinomycetes</taxon>
        <taxon>Mycobacteriales</taxon>
        <taxon>Mycobacteriaceae</taxon>
        <taxon>Mycolicibacterium</taxon>
    </lineage>
</organism>
<feature type="transmembrane region" description="Helical" evidence="8">
    <location>
        <begin position="142"/>
        <end position="175"/>
    </location>
</feature>
<dbReference type="Proteomes" id="UP000282551">
    <property type="component" value="Chromosome"/>
</dbReference>
<evidence type="ECO:0000256" key="7">
    <source>
        <dbReference type="ARBA" id="ARBA00023136"/>
    </source>
</evidence>
<comment type="subcellular location">
    <subcellularLocation>
        <location evidence="1 8">Cell membrane</location>
        <topology evidence="1 8">Multi-pass membrane protein</topology>
    </subcellularLocation>
</comment>
<dbReference type="EMBL" id="LR134355">
    <property type="protein sequence ID" value="VEG45358.1"/>
    <property type="molecule type" value="Genomic_DNA"/>
</dbReference>
<keyword evidence="3" id="KW-0813">Transport</keyword>
<keyword evidence="10" id="KW-1185">Reference proteome</keyword>
<keyword evidence="5 8" id="KW-0812">Transmembrane</keyword>
<keyword evidence="4 8" id="KW-1003">Cell membrane</keyword>
<evidence type="ECO:0000313" key="9">
    <source>
        <dbReference type="EMBL" id="VEG45358.1"/>
    </source>
</evidence>
<dbReference type="AlphaFoldDB" id="A0A448HYN9"/>
<evidence type="ECO:0000256" key="8">
    <source>
        <dbReference type="RuleBase" id="RU363041"/>
    </source>
</evidence>
<evidence type="ECO:0000256" key="3">
    <source>
        <dbReference type="ARBA" id="ARBA00022448"/>
    </source>
</evidence>
<sequence length="255" mass="26517">MTAMEVLLLALAGLGAGAANMVAGGGTFVSYPTLLALGYPPITANVTSAVGLLAGYLGGSVSYRRELAGQGTRLRQLIPAIVVGAVTGATLLLLTPGETFSTIVPYLVLSACFLLIVQPWMKGYVQRHRERNGRPESDRLSPAVHIGVAAAAVYGTYFGAGLGVLLLAVFGVLVADHLQRLNGLRSLISLLIKVIGVAVFAFSSQVAWLPVLVLAPTAYLGGALGAVVSRRLSEKVLRYTVIACGLVVAALLFMQ</sequence>
<name>A0A448HYN9_MYCCI</name>
<feature type="transmembrane region" description="Helical" evidence="8">
    <location>
        <begin position="77"/>
        <end position="97"/>
    </location>
</feature>
<evidence type="ECO:0000313" key="10">
    <source>
        <dbReference type="Proteomes" id="UP000282551"/>
    </source>
</evidence>
<keyword evidence="6 8" id="KW-1133">Transmembrane helix</keyword>
<evidence type="ECO:0000256" key="1">
    <source>
        <dbReference type="ARBA" id="ARBA00004651"/>
    </source>
</evidence>
<evidence type="ECO:0000256" key="2">
    <source>
        <dbReference type="ARBA" id="ARBA00009142"/>
    </source>
</evidence>
<evidence type="ECO:0000256" key="4">
    <source>
        <dbReference type="ARBA" id="ARBA00022475"/>
    </source>
</evidence>
<evidence type="ECO:0000256" key="6">
    <source>
        <dbReference type="ARBA" id="ARBA00022989"/>
    </source>
</evidence>
<proteinExistence type="inferred from homology"/>
<dbReference type="GO" id="GO:0005886">
    <property type="term" value="C:plasma membrane"/>
    <property type="evidence" value="ECO:0007669"/>
    <property type="project" value="UniProtKB-SubCell"/>
</dbReference>
<feature type="transmembrane region" description="Helical" evidence="8">
    <location>
        <begin position="187"/>
        <end position="215"/>
    </location>
</feature>
<gene>
    <name evidence="9" type="primary">yfcA_1</name>
    <name evidence="9" type="ORF">NCTC10485_00548</name>
</gene>
<dbReference type="PANTHER" id="PTHR30269">
    <property type="entry name" value="TRANSMEMBRANE PROTEIN YFCA"/>
    <property type="match status" value="1"/>
</dbReference>
<dbReference type="InterPro" id="IPR002781">
    <property type="entry name" value="TM_pro_TauE-like"/>
</dbReference>